<feature type="compositionally biased region" description="Basic and acidic residues" evidence="1">
    <location>
        <begin position="576"/>
        <end position="593"/>
    </location>
</feature>
<comment type="caution">
    <text evidence="2">The sequence shown here is derived from an EMBL/GenBank/DDBJ whole genome shotgun (WGS) entry which is preliminary data.</text>
</comment>
<gene>
    <name evidence="2" type="ORF">PLEPLA_LOCUS43683</name>
</gene>
<keyword evidence="3" id="KW-1185">Reference proteome</keyword>
<dbReference type="EMBL" id="CADEAL010004275">
    <property type="protein sequence ID" value="CAB1455902.1"/>
    <property type="molecule type" value="Genomic_DNA"/>
</dbReference>
<sequence>MRPTYVRISHYVAEVLRLSPDCKPLPTTDYALDCLPCRSPSATPGFVSILRSPSRRVLPPGLDGVWNETRTLRSTRHNIPERGALVSGARGLPVHTPLLHAPQNSMVNRGWSGLLHGGHGLPPAHLREDPWKTKSWSMVVTALRRRDENRPSFLSIVRCDNQNAQPNCPRRESLPEPVSTDDGGRESQRRITFTDCYWQNSLLRDARPLAYLNTRPMCWASWLLSSLREMHLGPGQRRIGRLTSKSDAVPDHRCPPRLSPAPDLRLCPVKPPTDGNVQKRISVIGETEGVRDLRISEWGLANGRICPVSDKRTEVLKREIHAPSRLYVTQGSPKSCGCYNSQTNLHGCITLQQDKVRGLIERGLRTTQCWPRFGLGLLIAEERPLPYGAPHNNVRVFAPLLRMPPLSVLYGWGDPLVTRRYDSTPRRSGRAIAFSGVIGLPTNKSDLNGQADSTSPDQGFFAATYFPSGIPLRIDEASERTLVRLAQEQGTFGDSIGVFAFTEVSLIYPYPDSSQKYDASATSRTLNSCIARHRGASLCPLGRCATTLSSSQRKHEESQGAPRTTLLAPLAAAGKWRTEKERGSRLHLDRQRQEPGSQEKVQAVQRPHQQPAAE</sequence>
<proteinExistence type="predicted"/>
<feature type="region of interest" description="Disordered" evidence="1">
    <location>
        <begin position="164"/>
        <end position="186"/>
    </location>
</feature>
<reference evidence="2" key="1">
    <citation type="submission" date="2020-03" db="EMBL/GenBank/DDBJ databases">
        <authorList>
            <person name="Weist P."/>
        </authorList>
    </citation>
    <scope>NUCLEOTIDE SEQUENCE</scope>
</reference>
<accession>A0A9N7VMW3</accession>
<dbReference type="Proteomes" id="UP001153269">
    <property type="component" value="Unassembled WGS sequence"/>
</dbReference>
<organism evidence="2 3">
    <name type="scientific">Pleuronectes platessa</name>
    <name type="common">European plaice</name>
    <dbReference type="NCBI Taxonomy" id="8262"/>
    <lineage>
        <taxon>Eukaryota</taxon>
        <taxon>Metazoa</taxon>
        <taxon>Chordata</taxon>
        <taxon>Craniata</taxon>
        <taxon>Vertebrata</taxon>
        <taxon>Euteleostomi</taxon>
        <taxon>Actinopterygii</taxon>
        <taxon>Neopterygii</taxon>
        <taxon>Teleostei</taxon>
        <taxon>Neoteleostei</taxon>
        <taxon>Acanthomorphata</taxon>
        <taxon>Carangaria</taxon>
        <taxon>Pleuronectiformes</taxon>
        <taxon>Pleuronectoidei</taxon>
        <taxon>Pleuronectidae</taxon>
        <taxon>Pleuronectes</taxon>
    </lineage>
</organism>
<dbReference type="AlphaFoldDB" id="A0A9N7VMW3"/>
<protein>
    <submittedName>
        <fullName evidence="2">Uncharacterized protein</fullName>
    </submittedName>
</protein>
<evidence type="ECO:0000256" key="1">
    <source>
        <dbReference type="SAM" id="MobiDB-lite"/>
    </source>
</evidence>
<evidence type="ECO:0000313" key="3">
    <source>
        <dbReference type="Proteomes" id="UP001153269"/>
    </source>
</evidence>
<feature type="region of interest" description="Disordered" evidence="1">
    <location>
        <begin position="571"/>
        <end position="614"/>
    </location>
</feature>
<name>A0A9N7VMW3_PLEPL</name>
<evidence type="ECO:0000313" key="2">
    <source>
        <dbReference type="EMBL" id="CAB1455902.1"/>
    </source>
</evidence>